<dbReference type="EMBL" id="BAABRR010000004">
    <property type="protein sequence ID" value="GAA5518659.1"/>
    <property type="molecule type" value="Genomic_DNA"/>
</dbReference>
<comment type="similarity">
    <text evidence="2 7">Belongs to the DedA family.</text>
</comment>
<keyword evidence="5 7" id="KW-1133">Transmembrane helix</keyword>
<evidence type="ECO:0000256" key="7">
    <source>
        <dbReference type="RuleBase" id="RU367016"/>
    </source>
</evidence>
<dbReference type="Proteomes" id="UP001426770">
    <property type="component" value="Unassembled WGS sequence"/>
</dbReference>
<feature type="transmembrane region" description="Helical" evidence="7">
    <location>
        <begin position="166"/>
        <end position="189"/>
    </location>
</feature>
<accession>A0ABP9WG34</accession>
<sequence length="246" mass="26601">MNTAALAASLPTLGPGWLDPETMIESFISSFGGWALAAICVVILIETGLLFPFLPGDSLLFTVGLFIGTGLLDVPLWVACLALFLAAFIGDQLGYFIGHKAGPAIFNRPDSRFFKREHIDKTHAFFERYGGRAIVLARFVPFVRTYIPVAAGIGRMHYGHFIKFNVIGAFVWAVGVTVLGYFLGNVAIIRDNLEVAALVIVFVSVLPIVIETIKHRREASRAVEAIAEDITGEDADSSPAGPPQLP</sequence>
<dbReference type="PANTHER" id="PTHR30353">
    <property type="entry name" value="INNER MEMBRANE PROTEIN DEDA-RELATED"/>
    <property type="match status" value="1"/>
</dbReference>
<keyword evidence="3 7" id="KW-1003">Cell membrane</keyword>
<evidence type="ECO:0000256" key="3">
    <source>
        <dbReference type="ARBA" id="ARBA00022475"/>
    </source>
</evidence>
<proteinExistence type="inferred from homology"/>
<organism evidence="9 10">
    <name type="scientific">Demequina sediminis</name>
    <dbReference type="NCBI Taxonomy" id="1930058"/>
    <lineage>
        <taxon>Bacteria</taxon>
        <taxon>Bacillati</taxon>
        <taxon>Actinomycetota</taxon>
        <taxon>Actinomycetes</taxon>
        <taxon>Micrococcales</taxon>
        <taxon>Demequinaceae</taxon>
        <taxon>Demequina</taxon>
    </lineage>
</organism>
<evidence type="ECO:0000313" key="10">
    <source>
        <dbReference type="Proteomes" id="UP001426770"/>
    </source>
</evidence>
<gene>
    <name evidence="9" type="ORF">Lsed01_01092</name>
</gene>
<dbReference type="RefSeq" id="WP_286214334.1">
    <property type="nucleotide sequence ID" value="NZ_AP027736.1"/>
</dbReference>
<dbReference type="PANTHER" id="PTHR30353:SF0">
    <property type="entry name" value="TRANSMEMBRANE PROTEIN"/>
    <property type="match status" value="1"/>
</dbReference>
<dbReference type="InterPro" id="IPR032816">
    <property type="entry name" value="VTT_dom"/>
</dbReference>
<keyword evidence="6 7" id="KW-0472">Membrane</keyword>
<dbReference type="Pfam" id="PF09335">
    <property type="entry name" value="VTT_dom"/>
    <property type="match status" value="1"/>
</dbReference>
<name>A0ABP9WG34_9MICO</name>
<evidence type="ECO:0000256" key="2">
    <source>
        <dbReference type="ARBA" id="ARBA00010792"/>
    </source>
</evidence>
<feature type="transmembrane region" description="Helical" evidence="7">
    <location>
        <begin position="61"/>
        <end position="89"/>
    </location>
</feature>
<feature type="transmembrane region" description="Helical" evidence="7">
    <location>
        <begin position="34"/>
        <end position="54"/>
    </location>
</feature>
<reference evidence="9 10" key="1">
    <citation type="submission" date="2024-02" db="EMBL/GenBank/DDBJ databases">
        <title>Lysinimicrobium sediminis NBRC 112286.</title>
        <authorList>
            <person name="Ichikawa N."/>
            <person name="Katano-Makiyama Y."/>
            <person name="Hidaka K."/>
        </authorList>
    </citation>
    <scope>NUCLEOTIDE SEQUENCE [LARGE SCALE GENOMIC DNA]</scope>
    <source>
        <strain evidence="9 10">NBRC 112286</strain>
    </source>
</reference>
<evidence type="ECO:0000256" key="5">
    <source>
        <dbReference type="ARBA" id="ARBA00022989"/>
    </source>
</evidence>
<evidence type="ECO:0000256" key="6">
    <source>
        <dbReference type="ARBA" id="ARBA00023136"/>
    </source>
</evidence>
<keyword evidence="4 7" id="KW-0812">Transmembrane</keyword>
<dbReference type="InterPro" id="IPR032818">
    <property type="entry name" value="DedA-like"/>
</dbReference>
<feature type="transmembrane region" description="Helical" evidence="7">
    <location>
        <begin position="195"/>
        <end position="213"/>
    </location>
</feature>
<evidence type="ECO:0000256" key="4">
    <source>
        <dbReference type="ARBA" id="ARBA00022692"/>
    </source>
</evidence>
<protein>
    <recommendedName>
        <fullName evidence="8">VTT domain-containing protein</fullName>
    </recommendedName>
</protein>
<evidence type="ECO:0000256" key="1">
    <source>
        <dbReference type="ARBA" id="ARBA00004651"/>
    </source>
</evidence>
<keyword evidence="10" id="KW-1185">Reference proteome</keyword>
<evidence type="ECO:0000259" key="8">
    <source>
        <dbReference type="Pfam" id="PF09335"/>
    </source>
</evidence>
<feature type="domain" description="VTT" evidence="8">
    <location>
        <begin position="54"/>
        <end position="181"/>
    </location>
</feature>
<evidence type="ECO:0000313" key="9">
    <source>
        <dbReference type="EMBL" id="GAA5518659.1"/>
    </source>
</evidence>
<comment type="subcellular location">
    <subcellularLocation>
        <location evidence="1 7">Cell membrane</location>
        <topology evidence="1 7">Multi-pass membrane protein</topology>
    </subcellularLocation>
</comment>
<comment type="caution">
    <text evidence="9">The sequence shown here is derived from an EMBL/GenBank/DDBJ whole genome shotgun (WGS) entry which is preliminary data.</text>
</comment>